<protein>
    <submittedName>
        <fullName evidence="2">Uncharacterized protein</fullName>
    </submittedName>
</protein>
<evidence type="ECO:0000256" key="1">
    <source>
        <dbReference type="SAM" id="MobiDB-lite"/>
    </source>
</evidence>
<keyword evidence="3" id="KW-1185">Reference proteome</keyword>
<feature type="compositionally biased region" description="Polar residues" evidence="1">
    <location>
        <begin position="21"/>
        <end position="30"/>
    </location>
</feature>
<proteinExistence type="predicted"/>
<accession>A0ABN0KI72</accession>
<organism evidence="2 3">
    <name type="scientific">Enterococcus villorum ATCC 700913</name>
    <dbReference type="NCBI Taxonomy" id="1158604"/>
    <lineage>
        <taxon>Bacteria</taxon>
        <taxon>Bacillati</taxon>
        <taxon>Bacillota</taxon>
        <taxon>Bacilli</taxon>
        <taxon>Lactobacillales</taxon>
        <taxon>Enterococcaceae</taxon>
        <taxon>Enterococcus</taxon>
    </lineage>
</organism>
<evidence type="ECO:0000313" key="3">
    <source>
        <dbReference type="Proteomes" id="UP000013866"/>
    </source>
</evidence>
<evidence type="ECO:0000313" key="2">
    <source>
        <dbReference type="EMBL" id="EOH91452.1"/>
    </source>
</evidence>
<sequence length="30" mass="3797">MNNEEKNKEQQRNFHKELNEKIQQQNLKKK</sequence>
<name>A0ABN0KI72_9ENTE</name>
<comment type="caution">
    <text evidence="2">The sequence shown here is derived from an EMBL/GenBank/DDBJ whole genome shotgun (WGS) entry which is preliminary data.</text>
</comment>
<gene>
    <name evidence="2" type="ORF">UAO_00785</name>
</gene>
<feature type="compositionally biased region" description="Basic and acidic residues" evidence="1">
    <location>
        <begin position="1"/>
        <end position="20"/>
    </location>
</feature>
<dbReference type="Proteomes" id="UP000013866">
    <property type="component" value="Unassembled WGS sequence"/>
</dbReference>
<feature type="region of interest" description="Disordered" evidence="1">
    <location>
        <begin position="1"/>
        <end position="30"/>
    </location>
</feature>
<dbReference type="EMBL" id="AJAN01000019">
    <property type="protein sequence ID" value="EOH91452.1"/>
    <property type="molecule type" value="Genomic_DNA"/>
</dbReference>
<reference evidence="2 3" key="1">
    <citation type="submission" date="2013-02" db="EMBL/GenBank/DDBJ databases">
        <title>The Genome Sequence of Enterococcus villorum ATCC_700913.</title>
        <authorList>
            <consortium name="The Broad Institute Genome Sequencing Platform"/>
            <consortium name="The Broad Institute Genome Sequencing Center for Infectious Disease"/>
            <person name="Earl A.M."/>
            <person name="Gilmore M.S."/>
            <person name="Lebreton F."/>
            <person name="Walker B."/>
            <person name="Young S.K."/>
            <person name="Zeng Q."/>
            <person name="Gargeya S."/>
            <person name="Fitzgerald M."/>
            <person name="Haas B."/>
            <person name="Abouelleil A."/>
            <person name="Alvarado L."/>
            <person name="Arachchi H.M."/>
            <person name="Berlin A.M."/>
            <person name="Chapman S.B."/>
            <person name="Dewar J."/>
            <person name="Goldberg J."/>
            <person name="Griggs A."/>
            <person name="Gujja S."/>
            <person name="Hansen M."/>
            <person name="Howarth C."/>
            <person name="Imamovic A."/>
            <person name="Larimer J."/>
            <person name="McCowan C."/>
            <person name="Murphy C."/>
            <person name="Neiman D."/>
            <person name="Pearson M."/>
            <person name="Priest M."/>
            <person name="Roberts A."/>
            <person name="Saif S."/>
            <person name="Shea T."/>
            <person name="Sisk P."/>
            <person name="Sykes S."/>
            <person name="Wortman J."/>
            <person name="Nusbaum C."/>
            <person name="Birren B."/>
        </authorList>
    </citation>
    <scope>NUCLEOTIDE SEQUENCE [LARGE SCALE GENOMIC DNA]</scope>
    <source>
        <strain evidence="2 3">ATCC 700913</strain>
    </source>
</reference>